<dbReference type="Proteomes" id="UP000094960">
    <property type="component" value="Chromosome"/>
</dbReference>
<feature type="transmembrane region" description="Helical" evidence="2">
    <location>
        <begin position="177"/>
        <end position="201"/>
    </location>
</feature>
<evidence type="ECO:0000256" key="1">
    <source>
        <dbReference type="SAM" id="MobiDB-lite"/>
    </source>
</evidence>
<dbReference type="EMBL" id="CP017248">
    <property type="protein sequence ID" value="AOR33407.1"/>
    <property type="molecule type" value="Genomic_DNA"/>
</dbReference>
<reference evidence="4" key="1">
    <citation type="submission" date="2016-09" db="EMBL/GenBank/DDBJ databases">
        <title>Streptomyces puniciscabiei strain:TW1S1 Genome sequencing and assembly.</title>
        <authorList>
            <person name="Kim M.-K."/>
            <person name="Kim S.B."/>
        </authorList>
    </citation>
    <scope>NUCLEOTIDE SEQUENCE [LARGE SCALE GENOMIC DNA]</scope>
    <source>
        <strain evidence="4">TW1S1</strain>
    </source>
</reference>
<keyword evidence="2" id="KW-1133">Transmembrane helix</keyword>
<evidence type="ECO:0000313" key="3">
    <source>
        <dbReference type="EMBL" id="AOR33407.1"/>
    </source>
</evidence>
<organism evidence="3 4">
    <name type="scientific">Streptomyces fodineus</name>
    <dbReference type="NCBI Taxonomy" id="1904616"/>
    <lineage>
        <taxon>Bacteria</taxon>
        <taxon>Bacillati</taxon>
        <taxon>Actinomycetota</taxon>
        <taxon>Actinomycetes</taxon>
        <taxon>Kitasatosporales</taxon>
        <taxon>Streptomycetaceae</taxon>
        <taxon>Streptomyces</taxon>
    </lineage>
</organism>
<evidence type="ECO:0000256" key="2">
    <source>
        <dbReference type="SAM" id="Phobius"/>
    </source>
</evidence>
<sequence>MGHEQDVSGRQSVSAPRDLLVEALSARMRESLLAYDRVEAKLRDALGPGARGVSKSSLSRYLDPVRTELPQPSVLAALADIFGVGEDELAQWQEWRRLARVSQKQGSGPRRPETPSRAPADTVAPAGDGAGSAGDVTSDQPSAAASGGSREPFPVRVPQQPGGETAVRPDKPSSRRWWVAAVGVMALVLLAVAGMVGTGMFGPARAPARIEGGAAGSDAAGGCRGVVTLAHAPLRANPCVRVVNGQLELASSVVALQSGTYTVFVWLTDGNTYRPDVPPHRCTVTLQAGQAATCSVRTTPDRPGTSWQAATAARAGQADVPDGWQEFPDVTGTQSGHPVTWPLPSLQPSAVPTTAPLIQGADVEKGTLGEDSRCGPPVQGPAGVVWRVCARVQAAQVSFALKITNVSSAASTLKIRLQYVQAGTFRSCPGWPGTEVMTVAGGQTRITDTKRCSVARAIGVPYAYQGVGWVLPADTSSGTYRLSPTAHIYPDHVIWQPDAL</sequence>
<name>A0A1D7YCR4_9ACTN</name>
<accession>A0A1D7YCR4</accession>
<keyword evidence="4" id="KW-1185">Reference proteome</keyword>
<proteinExistence type="predicted"/>
<keyword evidence="2" id="KW-0472">Membrane</keyword>
<keyword evidence="2" id="KW-0812">Transmembrane</keyword>
<feature type="region of interest" description="Disordered" evidence="1">
    <location>
        <begin position="100"/>
        <end position="172"/>
    </location>
</feature>
<dbReference type="KEGG" id="spun:BFF78_22140"/>
<dbReference type="RefSeq" id="WP_069779980.1">
    <property type="nucleotide sequence ID" value="NZ_CP017248.1"/>
</dbReference>
<evidence type="ECO:0000313" key="4">
    <source>
        <dbReference type="Proteomes" id="UP000094960"/>
    </source>
</evidence>
<gene>
    <name evidence="3" type="ORF">BFF78_22140</name>
</gene>
<dbReference type="AlphaFoldDB" id="A0A1D7YCR4"/>
<protein>
    <submittedName>
        <fullName evidence="3">Uncharacterized protein</fullName>
    </submittedName>
</protein>